<evidence type="ECO:0000313" key="2">
    <source>
        <dbReference type="Proteomes" id="UP000281406"/>
    </source>
</evidence>
<protein>
    <submittedName>
        <fullName evidence="1">Uncharacterized protein</fullName>
    </submittedName>
</protein>
<dbReference type="OrthoDB" id="10057873at2759"/>
<reference evidence="1 2" key="1">
    <citation type="submission" date="2018-10" db="EMBL/GenBank/DDBJ databases">
        <title>Genome assembly for a Yunnan-Guizhou Plateau 3E fish, Anabarilius grahami (Regan), and its evolutionary and genetic applications.</title>
        <authorList>
            <person name="Jiang W."/>
        </authorList>
    </citation>
    <scope>NUCLEOTIDE SEQUENCE [LARGE SCALE GENOMIC DNA]</scope>
    <source>
        <strain evidence="1">AG-KIZ</strain>
        <tissue evidence="1">Muscle</tissue>
    </source>
</reference>
<keyword evidence="2" id="KW-1185">Reference proteome</keyword>
<gene>
    <name evidence="1" type="ORF">DPX16_23639</name>
</gene>
<dbReference type="Proteomes" id="UP000281406">
    <property type="component" value="Unassembled WGS sequence"/>
</dbReference>
<dbReference type="AlphaFoldDB" id="A0A3N0ZBB6"/>
<proteinExistence type="predicted"/>
<evidence type="ECO:0000313" key="1">
    <source>
        <dbReference type="EMBL" id="ROL55622.1"/>
    </source>
</evidence>
<accession>A0A3N0ZBB6</accession>
<name>A0A3N0ZBB6_ANAGA</name>
<comment type="caution">
    <text evidence="1">The sequence shown here is derived from an EMBL/GenBank/DDBJ whole genome shotgun (WGS) entry which is preliminary data.</text>
</comment>
<organism evidence="1 2">
    <name type="scientific">Anabarilius grahami</name>
    <name type="common">Kanglang fish</name>
    <name type="synonym">Barilius grahami</name>
    <dbReference type="NCBI Taxonomy" id="495550"/>
    <lineage>
        <taxon>Eukaryota</taxon>
        <taxon>Metazoa</taxon>
        <taxon>Chordata</taxon>
        <taxon>Craniata</taxon>
        <taxon>Vertebrata</taxon>
        <taxon>Euteleostomi</taxon>
        <taxon>Actinopterygii</taxon>
        <taxon>Neopterygii</taxon>
        <taxon>Teleostei</taxon>
        <taxon>Ostariophysi</taxon>
        <taxon>Cypriniformes</taxon>
        <taxon>Xenocyprididae</taxon>
        <taxon>Xenocypridinae</taxon>
        <taxon>Xenocypridinae incertae sedis</taxon>
        <taxon>Anabarilius</taxon>
    </lineage>
</organism>
<sequence length="164" mass="18467">MLEWRSQLNIKEDILLQKHSTWLLDPNFCLFWLDHDVLAAEDVKKKVKEKLLDLVISEIEKVSVPEGSSSGDDDQEEPSAKAAQLFMGYHKKNQKKHVANSDPANDRIYKVGIYDVKGQQAPPLQKKIKAYFITACLAPPTNSRMTCNSNIGLCGAKPDRATKQ</sequence>
<dbReference type="EMBL" id="RJVU01000082">
    <property type="protein sequence ID" value="ROL55622.1"/>
    <property type="molecule type" value="Genomic_DNA"/>
</dbReference>